<dbReference type="GO" id="GO:0003677">
    <property type="term" value="F:DNA binding"/>
    <property type="evidence" value="ECO:0007669"/>
    <property type="project" value="UniProtKB-KW"/>
</dbReference>
<keyword evidence="11" id="KW-0539">Nucleus</keyword>
<reference evidence="17" key="3">
    <citation type="submission" date="2020-05" db="UniProtKB">
        <authorList>
            <consortium name="EnsemblMetazoa"/>
        </authorList>
    </citation>
    <scope>IDENTIFICATION</scope>
    <source>
        <strain evidence="17">Jacobina</strain>
    </source>
</reference>
<dbReference type="Gene3D" id="6.10.250.1290">
    <property type="match status" value="2"/>
</dbReference>
<protein>
    <recommendedName>
        <fullName evidence="12">Nuclear inhibitor of protein phosphatase 1</fullName>
    </recommendedName>
    <alternativeName>
        <fullName evidence="13">Protein phosphatase 1 regulatory inhibitor subunit 8</fullName>
    </alternativeName>
</protein>
<evidence type="ECO:0000256" key="14">
    <source>
        <dbReference type="SAM" id="MobiDB-lite"/>
    </source>
</evidence>
<dbReference type="AlphaFoldDB" id="A0A1B0ESP9"/>
<feature type="domain" description="FHA" evidence="15">
    <location>
        <begin position="395"/>
        <end position="447"/>
    </location>
</feature>
<keyword evidence="8" id="KW-0238">DNA-binding</keyword>
<evidence type="ECO:0000256" key="4">
    <source>
        <dbReference type="ARBA" id="ARBA00022664"/>
    </source>
</evidence>
<evidence type="ECO:0000259" key="15">
    <source>
        <dbReference type="PROSITE" id="PS50006"/>
    </source>
</evidence>
<dbReference type="EnsemblMetazoa" id="LLOJ001242-RA">
    <property type="protein sequence ID" value="LLOJ001242-PA"/>
    <property type="gene ID" value="LLOJ001242"/>
</dbReference>
<feature type="region of interest" description="Disordered" evidence="14">
    <location>
        <begin position="309"/>
        <end position="345"/>
    </location>
</feature>
<feature type="region of interest" description="Disordered" evidence="14">
    <location>
        <begin position="664"/>
        <end position="710"/>
    </location>
</feature>
<evidence type="ECO:0000256" key="1">
    <source>
        <dbReference type="ARBA" id="ARBA00004324"/>
    </source>
</evidence>
<sequence length="710" mass="78923">MANHYEVPKWAGKPPTGFHLDVLKEDKLIQKLMIDEKKCYLFGRNSQLNDFCIDHQSCSRVHAAYVYHKHLHISYLVDLGSTHGTFIGNIRLEAHKPTQLHMNSQFHFGASTRSYILRERPSTGVRPNIMEDIPMSDATEGALLGLPESQSELDNLTEYNTATNRRISMLGIADDTTYKSNLEKDKNNRKRMRKSVTFNDDEIVINPEDIDPTIGRFRNLVQTTVVPTKRAKMDMGISSGNASTSADAAKHLHPTALVPHLYHGLPPSADDGKYSMDVDEGAAPLSLGSKLGLLLPNPAPDVLPTDIAVTPEKMPPPPAPSSRIEEPEMHTGDEPRKKKLNPGRCDRHDGTLLPAMANHYEVPKWAGKPPTGFHLDVLKEDKLIQKLMIDEKKCYLFGRNSQLNDFCIDHQSCSRVHAAYVYHKHLHISYLVDLGSTHGTFIGNIRLEAHKPTQLHMNSQFHFGASTRSYILRERPSTGVRPNIMEDIPMSDATEGALLGLPESQSELDNLTEYNTATNRRISMLGIADDTTYKSNLEKDKNNRKRMRKSVTFNDDEIVINPEDIDPTIGRFRNLVQTTVVPTKRAKMDMGISSGNASTSADAAKHLHPTALVPHLYHGLPPSADDGKYSMDVDEGAAPLSLGSKLGLLLPNPAPDVLPTDIAVTPEKMPPPPAPSSRIEEPEMHTGDEPRKKKYAKEAWPGRKPLMSGL</sequence>
<comment type="subcellular location">
    <subcellularLocation>
        <location evidence="1">Nucleus speckle</location>
    </subcellularLocation>
</comment>
<evidence type="ECO:0000256" key="13">
    <source>
        <dbReference type="ARBA" id="ARBA00077703"/>
    </source>
</evidence>
<evidence type="ECO:0000256" key="3">
    <source>
        <dbReference type="ARBA" id="ARBA00022553"/>
    </source>
</evidence>
<evidence type="ECO:0000313" key="16">
    <source>
        <dbReference type="EMBL" id="MBC1174860.1"/>
    </source>
</evidence>
<dbReference type="Proteomes" id="UP000092461">
    <property type="component" value="Unassembled WGS sequence"/>
</dbReference>
<accession>A0A1B0ESP9</accession>
<dbReference type="GO" id="GO:0005681">
    <property type="term" value="C:spliceosomal complex"/>
    <property type="evidence" value="ECO:0007669"/>
    <property type="project" value="UniProtKB-KW"/>
</dbReference>
<evidence type="ECO:0000256" key="11">
    <source>
        <dbReference type="ARBA" id="ARBA00023242"/>
    </source>
</evidence>
<keyword evidence="6" id="KW-0694">RNA-binding</keyword>
<dbReference type="PANTHER" id="PTHR23308">
    <property type="entry name" value="NUCLEAR INHIBITOR OF PROTEIN PHOSPHATASE-1"/>
    <property type="match status" value="1"/>
</dbReference>
<dbReference type="GO" id="GO:0006397">
    <property type="term" value="P:mRNA processing"/>
    <property type="evidence" value="ECO:0007669"/>
    <property type="project" value="UniProtKB-KW"/>
</dbReference>
<keyword evidence="7" id="KW-0805">Transcription regulation</keyword>
<keyword evidence="9" id="KW-0804">Transcription</keyword>
<proteinExistence type="predicted"/>
<dbReference type="GO" id="GO:0016607">
    <property type="term" value="C:nuclear speck"/>
    <property type="evidence" value="ECO:0007669"/>
    <property type="project" value="UniProtKB-SubCell"/>
</dbReference>
<name>A0A1B0ESP9_LUTLO</name>
<keyword evidence="5" id="KW-0747">Spliceosome</keyword>
<keyword evidence="4" id="KW-0507">mRNA processing</keyword>
<evidence type="ECO:0000256" key="12">
    <source>
        <dbReference type="ARBA" id="ARBA00068386"/>
    </source>
</evidence>
<dbReference type="CDD" id="cd22674">
    <property type="entry name" value="FHA_PPP1R8"/>
    <property type="match status" value="2"/>
</dbReference>
<evidence type="ECO:0000256" key="5">
    <source>
        <dbReference type="ARBA" id="ARBA00022728"/>
    </source>
</evidence>
<dbReference type="SMART" id="SM00240">
    <property type="entry name" value="FHA"/>
    <property type="match status" value="2"/>
</dbReference>
<evidence type="ECO:0000256" key="8">
    <source>
        <dbReference type="ARBA" id="ARBA00023125"/>
    </source>
</evidence>
<evidence type="ECO:0000256" key="10">
    <source>
        <dbReference type="ARBA" id="ARBA00023187"/>
    </source>
</evidence>
<evidence type="ECO:0000256" key="2">
    <source>
        <dbReference type="ARBA" id="ARBA00022491"/>
    </source>
</evidence>
<reference evidence="18" key="1">
    <citation type="submission" date="2012-05" db="EMBL/GenBank/DDBJ databases">
        <title>Whole Genome Assembly of Lutzomyia longipalpis.</title>
        <authorList>
            <person name="Richards S."/>
            <person name="Qu C."/>
            <person name="Dillon R."/>
            <person name="Worley K."/>
            <person name="Scherer S."/>
            <person name="Batterton M."/>
            <person name="Taylor A."/>
            <person name="Hawes A."/>
            <person name="Hernandez B."/>
            <person name="Kovar C."/>
            <person name="Mandapat C."/>
            <person name="Pham C."/>
            <person name="Qu C."/>
            <person name="Jing C."/>
            <person name="Bess C."/>
            <person name="Bandaranaike D."/>
            <person name="Ngo D."/>
            <person name="Ongeri F."/>
            <person name="Arias F."/>
            <person name="Lara F."/>
            <person name="Weissenberger G."/>
            <person name="Kamau G."/>
            <person name="Han H."/>
            <person name="Shen H."/>
            <person name="Dinh H."/>
            <person name="Khalil I."/>
            <person name="Jones J."/>
            <person name="Shafer J."/>
            <person name="Jayaseelan J."/>
            <person name="Quiroz J."/>
            <person name="Blankenburg K."/>
            <person name="Nguyen L."/>
            <person name="Jackson L."/>
            <person name="Francisco L."/>
            <person name="Tang L.-Y."/>
            <person name="Pu L.-L."/>
            <person name="Perales L."/>
            <person name="Lorensuhewa L."/>
            <person name="Munidasa M."/>
            <person name="Coyle M."/>
            <person name="Taylor M."/>
            <person name="Puazo M."/>
            <person name="Firestine M."/>
            <person name="Scheel M."/>
            <person name="Javaid M."/>
            <person name="Wang M."/>
            <person name="Li M."/>
            <person name="Tabassum N."/>
            <person name="Saada N."/>
            <person name="Osuji N."/>
            <person name="Aqrawi P."/>
            <person name="Fu Q."/>
            <person name="Thornton R."/>
            <person name="Raj R."/>
            <person name="Goodspeed R."/>
            <person name="Mata R."/>
            <person name="Najjar R."/>
            <person name="Gubbala S."/>
            <person name="Lee S."/>
            <person name="Denson S."/>
            <person name="Patil S."/>
            <person name="Macmil S."/>
            <person name="Qi S."/>
            <person name="Matskevitch T."/>
            <person name="Palculict T."/>
            <person name="Mathew T."/>
            <person name="Vee V."/>
            <person name="Velamala V."/>
            <person name="Korchina V."/>
            <person name="Cai W."/>
            <person name="Liu W."/>
            <person name="Dai W."/>
            <person name="Zou X."/>
            <person name="Zhu Y."/>
            <person name="Zhang Y."/>
            <person name="Wu Y.-Q."/>
            <person name="Xin Y."/>
            <person name="Nazarath L."/>
            <person name="Kovar C."/>
            <person name="Han Y."/>
            <person name="Muzny D."/>
            <person name="Gibbs R."/>
        </authorList>
    </citation>
    <scope>NUCLEOTIDE SEQUENCE [LARGE SCALE GENOMIC DNA]</scope>
    <source>
        <strain evidence="18">Jacobina</strain>
    </source>
</reference>
<dbReference type="InterPro" id="IPR008984">
    <property type="entry name" value="SMAD_FHA_dom_sf"/>
</dbReference>
<evidence type="ECO:0000313" key="18">
    <source>
        <dbReference type="Proteomes" id="UP000092461"/>
    </source>
</evidence>
<organism evidence="17 18">
    <name type="scientific">Lutzomyia longipalpis</name>
    <name type="common">Sand fly</name>
    <dbReference type="NCBI Taxonomy" id="7200"/>
    <lineage>
        <taxon>Eukaryota</taxon>
        <taxon>Metazoa</taxon>
        <taxon>Ecdysozoa</taxon>
        <taxon>Arthropoda</taxon>
        <taxon>Hexapoda</taxon>
        <taxon>Insecta</taxon>
        <taxon>Pterygota</taxon>
        <taxon>Neoptera</taxon>
        <taxon>Endopterygota</taxon>
        <taxon>Diptera</taxon>
        <taxon>Nematocera</taxon>
        <taxon>Psychodoidea</taxon>
        <taxon>Psychodidae</taxon>
        <taxon>Lutzomyia</taxon>
        <taxon>Lutzomyia</taxon>
    </lineage>
</organism>
<dbReference type="SUPFAM" id="SSF49879">
    <property type="entry name" value="SMAD/FHA domain"/>
    <property type="match status" value="2"/>
</dbReference>
<evidence type="ECO:0000256" key="7">
    <source>
        <dbReference type="ARBA" id="ARBA00023015"/>
    </source>
</evidence>
<dbReference type="InterPro" id="IPR050923">
    <property type="entry name" value="Cell_Proc_Reg/RNA_Proc"/>
</dbReference>
<dbReference type="EMBL" id="AJWK01004544">
    <property type="status" value="NOT_ANNOTATED_CDS"/>
    <property type="molecule type" value="Genomic_DNA"/>
</dbReference>
<evidence type="ECO:0000256" key="6">
    <source>
        <dbReference type="ARBA" id="ARBA00022884"/>
    </source>
</evidence>
<reference evidence="16" key="2">
    <citation type="journal article" date="2020" name="BMC">
        <title>Leishmania infection induces a limited differential gene expression in the sand fly midgut.</title>
        <authorList>
            <person name="Coutinho-Abreu I.V."/>
            <person name="Serafim T.D."/>
            <person name="Meneses C."/>
            <person name="Kamhawi S."/>
            <person name="Oliveira F."/>
            <person name="Valenzuela J.G."/>
        </authorList>
    </citation>
    <scope>NUCLEOTIDE SEQUENCE</scope>
    <source>
        <strain evidence="16">Jacobina</strain>
        <tissue evidence="16">Midgut</tissue>
    </source>
</reference>
<dbReference type="PROSITE" id="PS50006">
    <property type="entry name" value="FHA_DOMAIN"/>
    <property type="match status" value="2"/>
</dbReference>
<dbReference type="Pfam" id="PF00498">
    <property type="entry name" value="FHA"/>
    <property type="match status" value="2"/>
</dbReference>
<keyword evidence="18" id="KW-1185">Reference proteome</keyword>
<feature type="compositionally biased region" description="Basic and acidic residues" evidence="14">
    <location>
        <begin position="323"/>
        <end position="336"/>
    </location>
</feature>
<dbReference type="VEuPathDB" id="VectorBase:LLONM1_011023"/>
<dbReference type="EMBL" id="GITU01006157">
    <property type="protein sequence ID" value="MBC1174860.1"/>
    <property type="molecule type" value="Transcribed_RNA"/>
</dbReference>
<evidence type="ECO:0000256" key="9">
    <source>
        <dbReference type="ARBA" id="ARBA00023163"/>
    </source>
</evidence>
<dbReference type="FunFam" id="2.60.200.20:FF:000012">
    <property type="entry name" value="Nuclear inhibitor of protein phosphatase 1"/>
    <property type="match status" value="2"/>
</dbReference>
<dbReference type="VEuPathDB" id="VectorBase:LLOJ001242"/>
<evidence type="ECO:0000313" key="17">
    <source>
        <dbReference type="EnsemblMetazoa" id="LLOJ001242-PA"/>
    </source>
</evidence>
<dbReference type="InterPro" id="IPR000253">
    <property type="entry name" value="FHA_dom"/>
</dbReference>
<dbReference type="EMBL" id="AJWK01004543">
    <property type="status" value="NOT_ANNOTATED_CDS"/>
    <property type="molecule type" value="Genomic_DNA"/>
</dbReference>
<keyword evidence="3" id="KW-0597">Phosphoprotein</keyword>
<keyword evidence="2" id="KW-0678">Repressor</keyword>
<dbReference type="Gene3D" id="2.60.200.20">
    <property type="match status" value="2"/>
</dbReference>
<feature type="domain" description="FHA" evidence="15">
    <location>
        <begin position="40"/>
        <end position="92"/>
    </location>
</feature>
<dbReference type="GO" id="GO:0003723">
    <property type="term" value="F:RNA binding"/>
    <property type="evidence" value="ECO:0007669"/>
    <property type="project" value="UniProtKB-KW"/>
</dbReference>
<feature type="compositionally biased region" description="Basic and acidic residues" evidence="14">
    <location>
        <begin position="678"/>
        <end position="701"/>
    </location>
</feature>
<keyword evidence="10" id="KW-0508">mRNA splicing</keyword>
<dbReference type="GO" id="GO:0008380">
    <property type="term" value="P:RNA splicing"/>
    <property type="evidence" value="ECO:0007669"/>
    <property type="project" value="UniProtKB-KW"/>
</dbReference>